<organism evidence="1 2">
    <name type="scientific">Sedimenticola thiotaurini</name>
    <dbReference type="NCBI Taxonomy" id="1543721"/>
    <lineage>
        <taxon>Bacteria</taxon>
        <taxon>Pseudomonadati</taxon>
        <taxon>Pseudomonadota</taxon>
        <taxon>Gammaproteobacteria</taxon>
        <taxon>Chromatiales</taxon>
        <taxon>Sedimenticolaceae</taxon>
        <taxon>Sedimenticola</taxon>
    </lineage>
</organism>
<protein>
    <recommendedName>
        <fullName evidence="3">Phosphate/phosphite/phosphonate ABC transporter substrate-binding protein</fullName>
    </recommendedName>
</protein>
<dbReference type="KEGG" id="seds:AAY24_12935"/>
<dbReference type="SUPFAM" id="SSF53850">
    <property type="entry name" value="Periplasmic binding protein-like II"/>
    <property type="match status" value="1"/>
</dbReference>
<keyword evidence="2" id="KW-1185">Reference proteome</keyword>
<dbReference type="AlphaFoldDB" id="A0A0F7JX81"/>
<evidence type="ECO:0000313" key="1">
    <source>
        <dbReference type="EMBL" id="AKH21111.1"/>
    </source>
</evidence>
<reference evidence="1 2" key="1">
    <citation type="journal article" date="2015" name="Genome Announc.">
        <title>Complete Genome Sequence of Sedimenticola thiotaurini Strain SIP-G1, a Polyphosphate- and Polyhydroxyalkanoate-Accumulating Sulfur-Oxidizing Gammaproteobacterium Isolated from Salt Marsh Sediments.</title>
        <authorList>
            <person name="Flood B.E."/>
            <person name="Jones D.S."/>
            <person name="Bailey J.V."/>
        </authorList>
    </citation>
    <scope>NUCLEOTIDE SEQUENCE [LARGE SCALE GENOMIC DNA]</scope>
    <source>
        <strain evidence="1 2">SIP-G1</strain>
    </source>
</reference>
<dbReference type="EMBL" id="CP011412">
    <property type="protein sequence ID" value="AKH21111.1"/>
    <property type="molecule type" value="Genomic_DNA"/>
</dbReference>
<evidence type="ECO:0008006" key="3">
    <source>
        <dbReference type="Google" id="ProtNLM"/>
    </source>
</evidence>
<dbReference type="Gene3D" id="3.40.190.10">
    <property type="entry name" value="Periplasmic binding protein-like II"/>
    <property type="match status" value="2"/>
</dbReference>
<accession>A0A0F7JX81</accession>
<dbReference type="PANTHER" id="PTHR35841">
    <property type="entry name" value="PHOSPHONATES-BINDING PERIPLASMIC PROTEIN"/>
    <property type="match status" value="1"/>
</dbReference>
<evidence type="ECO:0000313" key="2">
    <source>
        <dbReference type="Proteomes" id="UP000034410"/>
    </source>
</evidence>
<proteinExistence type="predicted"/>
<dbReference type="PANTHER" id="PTHR35841:SF1">
    <property type="entry name" value="PHOSPHONATES-BINDING PERIPLASMIC PROTEIN"/>
    <property type="match status" value="1"/>
</dbReference>
<sequence length="268" mass="29792">MLCLLYSCSLHAAEAMKFGVLNQHPVTVAAQIWNPMLLEISQQTGIPLALSMGQSAPETTQRTLAGEYDFAYTNHLFSPERQKIGFQVIARLNRPAIRGQIVVPIDSPLQKLADLNGKKIVFPSKEAFVGYHVPSQALSRAGISVSSAFAGNQEGAMRQLATGIVDAAAVNDRVMHAFAMRTKFRYRVLWRSEPYPDLAVMAHPRVPAGMVARVRDALLSMHQRDSGRRALENANRFLRSTEPLIFVPASNADYAPYSRFWREQAEQP</sequence>
<name>A0A0F7JX81_9GAMM</name>
<dbReference type="Proteomes" id="UP000034410">
    <property type="component" value="Chromosome"/>
</dbReference>
<dbReference type="Pfam" id="PF12974">
    <property type="entry name" value="Phosphonate-bd"/>
    <property type="match status" value="1"/>
</dbReference>
<gene>
    <name evidence="1" type="ORF">AAY24_12935</name>
</gene>